<dbReference type="AlphaFoldDB" id="A0A2Z2M9T9"/>
<sequence length="507" mass="58489">MKKEFLWGVSQSGFQFEMGDRFNRNLDTRSDWWHWVRDPVNLKKELVSGDLPEEGINNYELYPLDHSLAKELGLNAYSLNLEWSRIFPCPTYGVEVDYELDGNGLIKRVKITKETLRELDEIANKNEVYHYTHVLTNLKKLGFKVALTLTHYTHPLWLHDPIESRDTNLQNERNGWVSQRSVLEFAKFAAYLAYKFGHLVDIWATFNEPMVMVELGYLAPYSGFPPGVVNPQRAKEAIINIINAHARAYDAIREFEKEAPIGIIANNVGTSYPKDPNDPEDIKAAQMTDFFHSGLLLQALTRGDLNIEFDMETTIKVPHLKRLDWIGITYYSREVVTHSEPKFPEIPITGFRGVPGYGYSCPPNELSKDGYPVSDLGWEVYPEGIYNSIKAASEYGKPVYVMENGIADSKDLLRPYFIASHVAYIERALESGFDVRGYFHWALTDNYEWAMGFRMRFGLYSVDMITKERLPRKESLEVYREIVENGGLTERIKREYLGVRGREDDSR</sequence>
<evidence type="ECO:0000256" key="2">
    <source>
        <dbReference type="ARBA" id="ARBA00022801"/>
    </source>
</evidence>
<dbReference type="InterPro" id="IPR053427">
    <property type="entry name" value="Beta-galactosidase"/>
</dbReference>
<dbReference type="SUPFAM" id="SSF51445">
    <property type="entry name" value="(Trans)glycosidases"/>
    <property type="match status" value="1"/>
</dbReference>
<dbReference type="OrthoDB" id="84443at2157"/>
<dbReference type="GO" id="GO:0008422">
    <property type="term" value="F:beta-glucosidase activity"/>
    <property type="evidence" value="ECO:0007669"/>
    <property type="project" value="TreeGrafter"/>
</dbReference>
<dbReference type="PRINTS" id="PR00131">
    <property type="entry name" value="GLHYDRLASE1"/>
</dbReference>
<evidence type="ECO:0000256" key="5">
    <source>
        <dbReference type="RuleBase" id="RU003690"/>
    </source>
</evidence>
<feature type="active site" description="Nucleophile" evidence="4">
    <location>
        <position position="403"/>
    </location>
</feature>
<comment type="similarity">
    <text evidence="1 5">Belongs to the glycosyl hydrolase 1 family.</text>
</comment>
<protein>
    <submittedName>
        <fullName evidence="7">Beta-galactosidase</fullName>
    </submittedName>
</protein>
<dbReference type="InterPro" id="IPR017853">
    <property type="entry name" value="GH"/>
</dbReference>
<organism evidence="7 8">
    <name type="scientific">Thermococcus gorgonarius</name>
    <dbReference type="NCBI Taxonomy" id="71997"/>
    <lineage>
        <taxon>Archaea</taxon>
        <taxon>Methanobacteriati</taxon>
        <taxon>Methanobacteriota</taxon>
        <taxon>Thermococci</taxon>
        <taxon>Thermococcales</taxon>
        <taxon>Thermococcaceae</taxon>
        <taxon>Thermococcus</taxon>
    </lineage>
</organism>
<dbReference type="Pfam" id="PF00232">
    <property type="entry name" value="Glyco_hydro_1"/>
    <property type="match status" value="2"/>
</dbReference>
<dbReference type="PROSITE" id="PS00653">
    <property type="entry name" value="GLYCOSYL_HYDROL_F1_2"/>
    <property type="match status" value="1"/>
</dbReference>
<dbReference type="KEGG" id="tgg:A3K92_03780"/>
<proteinExistence type="inferred from homology"/>
<dbReference type="EMBL" id="CP014855">
    <property type="protein sequence ID" value="ASJ00654.1"/>
    <property type="molecule type" value="Genomic_DNA"/>
</dbReference>
<dbReference type="InterPro" id="IPR018120">
    <property type="entry name" value="Glyco_hydro_1_AS"/>
</dbReference>
<evidence type="ECO:0000256" key="3">
    <source>
        <dbReference type="ARBA" id="ARBA00023295"/>
    </source>
</evidence>
<dbReference type="InterPro" id="IPR001360">
    <property type="entry name" value="Glyco_hydro_1"/>
</dbReference>
<evidence type="ECO:0000256" key="4">
    <source>
        <dbReference type="PROSITE-ProRule" id="PRU10055"/>
    </source>
</evidence>
<dbReference type="GeneID" id="33331640"/>
<name>A0A2Z2M9T9_THEGO</name>
<dbReference type="PANTHER" id="PTHR10353:SF209">
    <property type="entry name" value="GALACTOLIPID GALACTOSYLTRANSFERASE SFR2, CHLOROPLASTIC"/>
    <property type="match status" value="1"/>
</dbReference>
<evidence type="ECO:0000313" key="7">
    <source>
        <dbReference type="EMBL" id="ASJ00654.1"/>
    </source>
</evidence>
<dbReference type="Gene3D" id="3.20.20.80">
    <property type="entry name" value="Glycosidases"/>
    <property type="match status" value="1"/>
</dbReference>
<dbReference type="GO" id="GO:0005975">
    <property type="term" value="P:carbohydrate metabolic process"/>
    <property type="evidence" value="ECO:0007669"/>
    <property type="project" value="InterPro"/>
</dbReference>
<dbReference type="PANTHER" id="PTHR10353">
    <property type="entry name" value="GLYCOSYL HYDROLASE"/>
    <property type="match status" value="1"/>
</dbReference>
<dbReference type="InterPro" id="IPR033132">
    <property type="entry name" value="GH_1_N_CS"/>
</dbReference>
<reference evidence="7 8" key="1">
    <citation type="submission" date="2016-03" db="EMBL/GenBank/DDBJ databases">
        <title>Complete genome sequence of Thermococcus gorgonarius.</title>
        <authorList>
            <person name="Oger P.M."/>
        </authorList>
    </citation>
    <scope>NUCLEOTIDE SEQUENCE [LARGE SCALE GENOMIC DNA]</scope>
    <source>
        <strain evidence="7 8">W-12</strain>
    </source>
</reference>
<keyword evidence="8" id="KW-1185">Reference proteome</keyword>
<keyword evidence="2 6" id="KW-0378">Hydrolase</keyword>
<dbReference type="RefSeq" id="WP_088884992.1">
    <property type="nucleotide sequence ID" value="NZ_CP014855.1"/>
</dbReference>
<evidence type="ECO:0000313" key="8">
    <source>
        <dbReference type="Proteomes" id="UP000250134"/>
    </source>
</evidence>
<dbReference type="NCBIfam" id="NF041004">
    <property type="entry name" value="Beta_gal_BgaS"/>
    <property type="match status" value="1"/>
</dbReference>
<accession>A0A2Z2M9T9</accession>
<dbReference type="PROSITE" id="PS00572">
    <property type="entry name" value="GLYCOSYL_HYDROL_F1_1"/>
    <property type="match status" value="1"/>
</dbReference>
<dbReference type="Proteomes" id="UP000250134">
    <property type="component" value="Chromosome"/>
</dbReference>
<keyword evidence="3 6" id="KW-0326">Glycosidase</keyword>
<evidence type="ECO:0000256" key="6">
    <source>
        <dbReference type="RuleBase" id="RU004468"/>
    </source>
</evidence>
<gene>
    <name evidence="7" type="ORF">A3K92_03780</name>
</gene>
<evidence type="ECO:0000256" key="1">
    <source>
        <dbReference type="ARBA" id="ARBA00010838"/>
    </source>
</evidence>